<dbReference type="InterPro" id="IPR051213">
    <property type="entry name" value="START_lipid_transfer"/>
</dbReference>
<evidence type="ECO:0000256" key="10">
    <source>
        <dbReference type="ARBA" id="ARBA00077188"/>
    </source>
</evidence>
<dbReference type="Proteomes" id="UP000261560">
    <property type="component" value="Unplaced"/>
</dbReference>
<proteinExistence type="predicted"/>
<reference evidence="14" key="2">
    <citation type="submission" date="2025-09" db="UniProtKB">
        <authorList>
            <consortium name="Ensembl"/>
        </authorList>
    </citation>
    <scope>IDENTIFICATION</scope>
</reference>
<sequence>MIISIFIASFQTFWRSKENSREVCVPGMFWCQERSAQRMSRLCLLGGVSPVTISEPDLPQRRGLVPASPADPQGPETDRPALQLSGVVRVSSSSVSHEVQQAELLQRCSMRSARRCCYTTRRQLRGAPAAPQTPQGRSHLITNSLSPVLMGGGCPGTKRVNGATRKRCVRRRHRSSAVMSLRFTDEDFHSAWKELDEPQLDGGWELFTESMGVQIYRLHDKKTGLYEYKVFGVLATCGAELCADVYMDLTYRKHWDSYAKELYEKDFDGEAAIYWEVKYPFPLSNRDYVYVRERRDLDVDGRKIWVILARSSPQTACPEKSGVLRVKDYKQSVALESDGASGTRVFMNYFDNPGGMIPTWLINWAAKTGVPGFLTDMQKACSNYSSYHQKKFLSLQVFHTF</sequence>
<evidence type="ECO:0000256" key="4">
    <source>
        <dbReference type="ARBA" id="ARBA00022553"/>
    </source>
</evidence>
<dbReference type="InterPro" id="IPR002913">
    <property type="entry name" value="START_lipid-bd_dom"/>
</dbReference>
<dbReference type="Gene3D" id="3.30.530.20">
    <property type="match status" value="1"/>
</dbReference>
<dbReference type="STRING" id="30732.ENSOMEP00000013328"/>
<reference evidence="14" key="1">
    <citation type="submission" date="2025-08" db="UniProtKB">
        <authorList>
            <consortium name="Ensembl"/>
        </authorList>
    </citation>
    <scope>IDENTIFICATION</scope>
</reference>
<organism evidence="14 15">
    <name type="scientific">Oryzias melastigma</name>
    <name type="common">Marine medaka</name>
    <dbReference type="NCBI Taxonomy" id="30732"/>
    <lineage>
        <taxon>Eukaryota</taxon>
        <taxon>Metazoa</taxon>
        <taxon>Chordata</taxon>
        <taxon>Craniata</taxon>
        <taxon>Vertebrata</taxon>
        <taxon>Euteleostomi</taxon>
        <taxon>Actinopterygii</taxon>
        <taxon>Neopterygii</taxon>
        <taxon>Teleostei</taxon>
        <taxon>Neoteleostei</taxon>
        <taxon>Acanthomorphata</taxon>
        <taxon>Ovalentaria</taxon>
        <taxon>Atherinomorphae</taxon>
        <taxon>Beloniformes</taxon>
        <taxon>Adrianichthyidae</taxon>
        <taxon>Oryziinae</taxon>
        <taxon>Oryzias</taxon>
    </lineage>
</organism>
<dbReference type="PaxDb" id="30732-ENSOMEP00000013328"/>
<evidence type="ECO:0000256" key="5">
    <source>
        <dbReference type="ARBA" id="ARBA00022990"/>
    </source>
</evidence>
<comment type="subcellular location">
    <subcellularLocation>
        <location evidence="1">Cytoplasm</location>
    </subcellularLocation>
</comment>
<evidence type="ECO:0000256" key="11">
    <source>
        <dbReference type="ARBA" id="ARBA00079049"/>
    </source>
</evidence>
<evidence type="ECO:0000256" key="3">
    <source>
        <dbReference type="ARBA" id="ARBA00022490"/>
    </source>
</evidence>
<evidence type="ECO:0000256" key="2">
    <source>
        <dbReference type="ARBA" id="ARBA00022448"/>
    </source>
</evidence>
<keyword evidence="5" id="KW-0007">Acetylation</keyword>
<keyword evidence="15" id="KW-1185">Reference proteome</keyword>
<dbReference type="Pfam" id="PF01852">
    <property type="entry name" value="START"/>
    <property type="match status" value="1"/>
</dbReference>
<dbReference type="GO" id="GO:0005829">
    <property type="term" value="C:cytosol"/>
    <property type="evidence" value="ECO:0007669"/>
    <property type="project" value="UniProtKB-ARBA"/>
</dbReference>
<keyword evidence="3" id="KW-0963">Cytoplasm</keyword>
<protein>
    <recommendedName>
        <fullName evidence="9">Phosphatidylcholine transfer protein</fullName>
    </recommendedName>
    <alternativeName>
        <fullName evidence="11">START domain-containing protein 2</fullName>
    </alternativeName>
    <alternativeName>
        <fullName evidence="10">StAR-related lipid transfer protein 2</fullName>
    </alternativeName>
</protein>
<dbReference type="Ensembl" id="ENSOMET00000020940.1">
    <property type="protein sequence ID" value="ENSOMEP00000013328.1"/>
    <property type="gene ID" value="ENSOMEG00000014789.1"/>
</dbReference>
<evidence type="ECO:0000259" key="13">
    <source>
        <dbReference type="PROSITE" id="PS50848"/>
    </source>
</evidence>
<dbReference type="PROSITE" id="PS50848">
    <property type="entry name" value="START"/>
    <property type="match status" value="1"/>
</dbReference>
<evidence type="ECO:0000256" key="12">
    <source>
        <dbReference type="SAM" id="MobiDB-lite"/>
    </source>
</evidence>
<dbReference type="InterPro" id="IPR023393">
    <property type="entry name" value="START-like_dom_sf"/>
</dbReference>
<dbReference type="FunFam" id="3.30.530.20:FF:000017">
    <property type="entry name" value="Phosphatidylcholine transfer protein, putative"/>
    <property type="match status" value="1"/>
</dbReference>
<evidence type="ECO:0000256" key="7">
    <source>
        <dbReference type="ARBA" id="ARBA00023121"/>
    </source>
</evidence>
<accession>A0A3B3C7Q7</accession>
<dbReference type="PANTHER" id="PTHR19308:SF39">
    <property type="entry name" value="PHOSPHATIDYLCHOLINE TRANSFER PROTEIN"/>
    <property type="match status" value="1"/>
</dbReference>
<dbReference type="SUPFAM" id="SSF55961">
    <property type="entry name" value="Bet v1-like"/>
    <property type="match status" value="1"/>
</dbReference>
<dbReference type="PANTHER" id="PTHR19308">
    <property type="entry name" value="PHOSPHATIDYLCHOLINE TRANSFER PROTEIN"/>
    <property type="match status" value="1"/>
</dbReference>
<comment type="subunit">
    <text evidence="8">Interacts with ACOT13/THEM2.</text>
</comment>
<dbReference type="GO" id="GO:0031210">
    <property type="term" value="F:phosphatidylcholine binding"/>
    <property type="evidence" value="ECO:0007669"/>
    <property type="project" value="TreeGrafter"/>
</dbReference>
<evidence type="ECO:0000256" key="1">
    <source>
        <dbReference type="ARBA" id="ARBA00004496"/>
    </source>
</evidence>
<feature type="domain" description="START" evidence="13">
    <location>
        <begin position="203"/>
        <end position="386"/>
    </location>
</feature>
<name>A0A3B3C7Q7_ORYME</name>
<dbReference type="GeneTree" id="ENSGT00940000156843"/>
<dbReference type="GO" id="GO:0008525">
    <property type="term" value="F:phosphatidylcholine transporter activity"/>
    <property type="evidence" value="ECO:0007669"/>
    <property type="project" value="TreeGrafter"/>
</dbReference>
<feature type="region of interest" description="Disordered" evidence="12">
    <location>
        <begin position="54"/>
        <end position="79"/>
    </location>
</feature>
<dbReference type="SMART" id="SM00234">
    <property type="entry name" value="START"/>
    <property type="match status" value="1"/>
</dbReference>
<keyword evidence="6" id="KW-0445">Lipid transport</keyword>
<evidence type="ECO:0000256" key="8">
    <source>
        <dbReference type="ARBA" id="ARBA00063535"/>
    </source>
</evidence>
<evidence type="ECO:0000313" key="14">
    <source>
        <dbReference type="Ensembl" id="ENSOMEP00000013328.1"/>
    </source>
</evidence>
<evidence type="ECO:0000256" key="9">
    <source>
        <dbReference type="ARBA" id="ARBA00069061"/>
    </source>
</evidence>
<keyword evidence="2" id="KW-0813">Transport</keyword>
<keyword evidence="4" id="KW-0597">Phosphoprotein</keyword>
<dbReference type="AlphaFoldDB" id="A0A3B3C7Q7"/>
<evidence type="ECO:0000313" key="15">
    <source>
        <dbReference type="Proteomes" id="UP000261560"/>
    </source>
</evidence>
<evidence type="ECO:0000256" key="6">
    <source>
        <dbReference type="ARBA" id="ARBA00023055"/>
    </source>
</evidence>
<keyword evidence="7" id="KW-0446">Lipid-binding</keyword>